<accession>A0A8X6SXL2</accession>
<dbReference type="Proteomes" id="UP000887159">
    <property type="component" value="Unassembled WGS sequence"/>
</dbReference>
<comment type="caution">
    <text evidence="1">The sequence shown here is derived from an EMBL/GenBank/DDBJ whole genome shotgun (WGS) entry which is preliminary data.</text>
</comment>
<name>A0A8X6SXL2_TRICX</name>
<sequence length="127" mass="13471">MLLVFSPLHSSLCALLPREDMKPDGKHGAMVSRRWTAPETLTVKRALYSPFIDCTPGIVIQLGGAAVPSSQCHVLVANESRVREPSTAEDLACKGGKCTLNLSTTQTSSRWCGVDAMGANSGVVLVT</sequence>
<dbReference type="AlphaFoldDB" id="A0A8X6SXL2"/>
<keyword evidence="2" id="KW-1185">Reference proteome</keyword>
<evidence type="ECO:0000313" key="2">
    <source>
        <dbReference type="Proteomes" id="UP000887159"/>
    </source>
</evidence>
<evidence type="ECO:0000313" key="1">
    <source>
        <dbReference type="EMBL" id="GFY14748.1"/>
    </source>
</evidence>
<gene>
    <name evidence="1" type="ORF">TNCV_647921</name>
</gene>
<organism evidence="1 2">
    <name type="scientific">Trichonephila clavipes</name>
    <name type="common">Golden silk orbweaver</name>
    <name type="synonym">Nephila clavipes</name>
    <dbReference type="NCBI Taxonomy" id="2585209"/>
    <lineage>
        <taxon>Eukaryota</taxon>
        <taxon>Metazoa</taxon>
        <taxon>Ecdysozoa</taxon>
        <taxon>Arthropoda</taxon>
        <taxon>Chelicerata</taxon>
        <taxon>Arachnida</taxon>
        <taxon>Araneae</taxon>
        <taxon>Araneomorphae</taxon>
        <taxon>Entelegynae</taxon>
        <taxon>Araneoidea</taxon>
        <taxon>Nephilidae</taxon>
        <taxon>Trichonephila</taxon>
    </lineage>
</organism>
<proteinExistence type="predicted"/>
<dbReference type="EMBL" id="BMAU01021331">
    <property type="protein sequence ID" value="GFY14748.1"/>
    <property type="molecule type" value="Genomic_DNA"/>
</dbReference>
<protein>
    <submittedName>
        <fullName evidence="1">Uncharacterized protein</fullName>
    </submittedName>
</protein>
<reference evidence="1" key="1">
    <citation type="submission" date="2020-08" db="EMBL/GenBank/DDBJ databases">
        <title>Multicomponent nature underlies the extraordinary mechanical properties of spider dragline silk.</title>
        <authorList>
            <person name="Kono N."/>
            <person name="Nakamura H."/>
            <person name="Mori M."/>
            <person name="Yoshida Y."/>
            <person name="Ohtoshi R."/>
            <person name="Malay A.D."/>
            <person name="Moran D.A.P."/>
            <person name="Tomita M."/>
            <person name="Numata K."/>
            <person name="Arakawa K."/>
        </authorList>
    </citation>
    <scope>NUCLEOTIDE SEQUENCE</scope>
</reference>